<protein>
    <submittedName>
        <fullName evidence="1">Uncharacterized protein 031</fullName>
    </submittedName>
</protein>
<organismHost>
    <name type="scientific">Pseudomonas aeruginosa</name>
    <dbReference type="NCBI Taxonomy" id="287"/>
</organismHost>
<evidence type="ECO:0000313" key="2">
    <source>
        <dbReference type="Proteomes" id="UP000008388"/>
    </source>
</evidence>
<evidence type="ECO:0000313" key="1">
    <source>
        <dbReference type="EMBL" id="AEH03458.1"/>
    </source>
</evidence>
<accession>F8SJR3</accession>
<proteinExistence type="predicted"/>
<gene>
    <name evidence="1" type="primary">031</name>
</gene>
<dbReference type="RefSeq" id="YP_009217114.1">
    <property type="nucleotide sequence ID" value="NC_028999.1"/>
</dbReference>
<name>F8SJR3_BPPA3</name>
<reference evidence="1 2" key="1">
    <citation type="journal article" date="2011" name="Microbiology">
        <title>The Pseudomonas aeruginosa generalized transducing phage phiPA3 is a new member of the phiKZ-like group of 'jumbo' phages, and infects model laboratory strains and clinical isolates from cystic fibrosis patients.</title>
        <authorList>
            <person name="Monson R."/>
            <person name="Foulds I."/>
            <person name="Foweraker J."/>
            <person name="Welch M."/>
            <person name="Salmond G.P."/>
        </authorList>
    </citation>
    <scope>NUCLEOTIDE SEQUENCE [LARGE SCALE GENOMIC DNA]</scope>
</reference>
<dbReference type="Proteomes" id="UP000008388">
    <property type="component" value="Segment"/>
</dbReference>
<dbReference type="GeneID" id="26643562"/>
<dbReference type="KEGG" id="vg:26643562"/>
<sequence length="121" mass="14021">MQYHNTISTKGATLNNYTANLVREVVLEVDMHLNGRVVKRQSGVWTMKTILGEAADVLWLYKGEWKTRPKGDHLMEFYFDEQHTLNNSVEIDVVEKKVIIRASGVTLEEVRHILQAPWIEK</sequence>
<dbReference type="EMBL" id="HQ630627">
    <property type="protein sequence ID" value="AEH03458.1"/>
    <property type="molecule type" value="Genomic_DNA"/>
</dbReference>
<keyword evidence="2" id="KW-1185">Reference proteome</keyword>
<organism evidence="1 2">
    <name type="scientific">Pseudomonas phage PhiPA3</name>
    <name type="common">Pseudomonas aeruginosa phage PhiPA3</name>
    <dbReference type="NCBI Taxonomy" id="998086"/>
    <lineage>
        <taxon>Viruses</taxon>
        <taxon>Duplodnaviria</taxon>
        <taxon>Heunggongvirae</taxon>
        <taxon>Uroviricota</taxon>
        <taxon>Caudoviricetes</taxon>
        <taxon>Chimalliviridae</taxon>
        <taxon>Miltoncavirus</taxon>
        <taxon>Miltoncavirus PhiPA3</taxon>
    </lineage>
</organism>